<keyword evidence="1" id="KW-0812">Transmembrane</keyword>
<evidence type="ECO:0000256" key="1">
    <source>
        <dbReference type="SAM" id="Phobius"/>
    </source>
</evidence>
<keyword evidence="1" id="KW-1133">Transmembrane helix</keyword>
<feature type="transmembrane region" description="Helical" evidence="1">
    <location>
        <begin position="6"/>
        <end position="30"/>
    </location>
</feature>
<proteinExistence type="predicted"/>
<name>E3MIV4_CAERE</name>
<evidence type="ECO:0000313" key="2">
    <source>
        <dbReference type="EMBL" id="EFP02543.1"/>
    </source>
</evidence>
<organism evidence="3">
    <name type="scientific">Caenorhabditis remanei</name>
    <name type="common">Caenorhabditis vulgaris</name>
    <dbReference type="NCBI Taxonomy" id="31234"/>
    <lineage>
        <taxon>Eukaryota</taxon>
        <taxon>Metazoa</taxon>
        <taxon>Ecdysozoa</taxon>
        <taxon>Nematoda</taxon>
        <taxon>Chromadorea</taxon>
        <taxon>Rhabditida</taxon>
        <taxon>Rhabditina</taxon>
        <taxon>Rhabditomorpha</taxon>
        <taxon>Rhabditoidea</taxon>
        <taxon>Rhabditidae</taxon>
        <taxon>Peloderinae</taxon>
        <taxon>Caenorhabditis</taxon>
    </lineage>
</organism>
<dbReference type="AlphaFoldDB" id="E3MIV4"/>
<evidence type="ECO:0000313" key="3">
    <source>
        <dbReference type="Proteomes" id="UP000008281"/>
    </source>
</evidence>
<dbReference type="InParanoid" id="E3MIV4"/>
<sequence length="77" mass="9338">MVNHEALKTLAFVFFYFFMLFALLDTGIFYENDVKFQETHFWMQGPDTWRSTIKTVYLVRVLDFFRVCNFIKSTFLT</sequence>
<accession>E3MIV4</accession>
<dbReference type="Proteomes" id="UP000008281">
    <property type="component" value="Unassembled WGS sequence"/>
</dbReference>
<protein>
    <submittedName>
        <fullName evidence="2">Uncharacterized protein</fullName>
    </submittedName>
</protein>
<dbReference type="HOGENOM" id="CLU_2640474_0_0_1"/>
<keyword evidence="1" id="KW-0472">Membrane</keyword>
<reference evidence="2" key="1">
    <citation type="submission" date="2007-07" db="EMBL/GenBank/DDBJ databases">
        <title>PCAP assembly of the Caenorhabditis remanei genome.</title>
        <authorList>
            <consortium name="The Caenorhabditis remanei Sequencing Consortium"/>
            <person name="Wilson R.K."/>
        </authorList>
    </citation>
    <scope>NUCLEOTIDE SEQUENCE [LARGE SCALE GENOMIC DNA]</scope>
    <source>
        <strain evidence="2">PB4641</strain>
    </source>
</reference>
<keyword evidence="3" id="KW-1185">Reference proteome</keyword>
<gene>
    <name evidence="2" type="ORF">CRE_02457</name>
</gene>
<dbReference type="EMBL" id="DS268448">
    <property type="protein sequence ID" value="EFP02543.1"/>
    <property type="molecule type" value="Genomic_DNA"/>
</dbReference>